<feature type="transmembrane region" description="Helical" evidence="7">
    <location>
        <begin position="1107"/>
        <end position="1126"/>
    </location>
</feature>
<evidence type="ECO:0000313" key="10">
    <source>
        <dbReference type="Proteomes" id="UP000712600"/>
    </source>
</evidence>
<keyword evidence="2 7" id="KW-0812">Transmembrane</keyword>
<feature type="region of interest" description="Disordered" evidence="6">
    <location>
        <begin position="306"/>
        <end position="428"/>
    </location>
</feature>
<keyword evidence="4 7" id="KW-1133">Transmembrane helix</keyword>
<keyword evidence="5 7" id="KW-0472">Membrane</keyword>
<dbReference type="InterPro" id="IPR015943">
    <property type="entry name" value="WD40/YVTN_repeat-like_dom_sf"/>
</dbReference>
<evidence type="ECO:0000256" key="3">
    <source>
        <dbReference type="ARBA" id="ARBA00022729"/>
    </source>
</evidence>
<gene>
    <name evidence="9" type="ORF">F2Q69_00038944</name>
</gene>
<feature type="compositionally biased region" description="Low complexity" evidence="6">
    <location>
        <begin position="376"/>
        <end position="400"/>
    </location>
</feature>
<sequence>MEKTSSESVKPPTTSWPIQKCKFRSVLTRDEDALLNTQCPRILELRWQTEVTSSVYATPLIADINSDGKLDIVVPSFVHYLEVLEGSDGDKMPGWPAFHQSNVHSSPLLFDIDKDGVREIALATYNGEVLFFRVSGLLMSDKLQVPRRKVHKNWHPPKHLHTNSDGKLDIVVPSFVHYLEVLEGSDGDKMPGWPAFHQSNVHSSPLLFDIDKDGVREIALATYNGEVLFFRVSGLLMSDKLQVPRRKVHKNWHVGLNPDPVDRSHPDVHDELLVQEAMEMKASTIQPNETTTTPNVTVSMSKDFHGEASNVSSQEDQKKPENNQTEAVVKPTPELHNSSLDVRAGSTENFNGNVTSNEVDQSKISEVRNETVIKLNSSTDNSPGTSGTSGNSSTTETGTKSGRRLLEDDASKESADGHSDNKDTSEGVRMATVENDGALEAEADSAFDFLRDNDELSDEYSYDYEDYVNETMWGDEEWVEGQHENSEDYVNIDAHILCTPVIADIDKDGVEEMVVAVSYFFDPEYYDNPEHLKELGGIDIKNYIASSIVVFNLETKQVKWVKELDLSTDNANFRAYIYSSPTVVDLDGDGYLDILVGTSFGLFYAMDHRGNIREKFPLEMAEIQGAVVAADINDDGKIELVTTDSHGNVAAWTTQGVEIWEVHLKSLVPQGPSIGDVDGDGHTDVVVPTTSGNIYVLSGKDGSIVRPYPVSGFFRSDKLQVPRRKLHKNWHVGLNPDPVVHDELLVQEANEMKPSTECNTKCNSLDVKASPLCRTKQKLSSSLLQSCIIPPWIHRNQKWEATSDNKDTSDGVGMATVENDGVLEAEADSAPCGEWVEGQHENSEDYVNIDAHILCTPGPSIVDVDGDGHTDVVVPTTSGNIYVLSGKDGSIIRPYPYRTHGRVMNQLLLVDLNKRGEKKKGLTIVTTSFDGYMYLIDGPTSCTDAVDIGETSYSMVLADNVDGGDDLDLIVSTMNGNAWRSTDQGRNNKAIRYGREGVFVTHSTRGFRDEEGKNFWAEIEIVDNYRYPSGSQAPYNVTTTLLVPGNYQGDRRIKQSQIYDRPGKYRIKLPTVGVRTTGTVMVEMVDKNGLHFSDEFSLTFHMYYYKLLKWLLVLPMLGMFGLLVILRPQEAVPLPSFSRNTDL</sequence>
<dbReference type="Pfam" id="PF13517">
    <property type="entry name" value="FG-GAP_3"/>
    <property type="match status" value="1"/>
</dbReference>
<comment type="subcellular location">
    <subcellularLocation>
        <location evidence="1">Membrane</location>
        <topology evidence="1">Single-pass membrane protein</topology>
    </subcellularLocation>
</comment>
<evidence type="ECO:0000256" key="4">
    <source>
        <dbReference type="ARBA" id="ARBA00022989"/>
    </source>
</evidence>
<protein>
    <recommendedName>
        <fullName evidence="8">DEX1 C-terminal domain-containing protein</fullName>
    </recommendedName>
</protein>
<feature type="compositionally biased region" description="Basic and acidic residues" evidence="6">
    <location>
        <begin position="360"/>
        <end position="371"/>
    </location>
</feature>
<evidence type="ECO:0000256" key="6">
    <source>
        <dbReference type="SAM" id="MobiDB-lite"/>
    </source>
</evidence>
<evidence type="ECO:0000256" key="7">
    <source>
        <dbReference type="SAM" id="Phobius"/>
    </source>
</evidence>
<feature type="domain" description="DEX1 C-terminal" evidence="8">
    <location>
        <begin position="997"/>
        <end position="1101"/>
    </location>
</feature>
<comment type="caution">
    <text evidence="9">The sequence shown here is derived from an EMBL/GenBank/DDBJ whole genome shotgun (WGS) entry which is preliminary data.</text>
</comment>
<dbReference type="GO" id="GO:0016020">
    <property type="term" value="C:membrane"/>
    <property type="evidence" value="ECO:0007669"/>
    <property type="project" value="UniProtKB-SubCell"/>
</dbReference>
<accession>A0A8S9SQM5</accession>
<feature type="compositionally biased region" description="Basic and acidic residues" evidence="6">
    <location>
        <begin position="404"/>
        <end position="426"/>
    </location>
</feature>
<dbReference type="EMBL" id="QGKX02000004">
    <property type="protein sequence ID" value="KAF3603886.1"/>
    <property type="molecule type" value="Genomic_DNA"/>
</dbReference>
<dbReference type="PANTHER" id="PTHR21419">
    <property type="match status" value="1"/>
</dbReference>
<reference evidence="9" key="1">
    <citation type="submission" date="2019-12" db="EMBL/GenBank/DDBJ databases">
        <title>Genome sequencing and annotation of Brassica cretica.</title>
        <authorList>
            <person name="Studholme D.J."/>
            <person name="Sarris P."/>
        </authorList>
    </citation>
    <scope>NUCLEOTIDE SEQUENCE</scope>
    <source>
        <strain evidence="9">PFS-109/04</strain>
        <tissue evidence="9">Leaf</tissue>
    </source>
</reference>
<name>A0A8S9SQM5_BRACR</name>
<organism evidence="9 10">
    <name type="scientific">Brassica cretica</name>
    <name type="common">Mustard</name>
    <dbReference type="NCBI Taxonomy" id="69181"/>
    <lineage>
        <taxon>Eukaryota</taxon>
        <taxon>Viridiplantae</taxon>
        <taxon>Streptophyta</taxon>
        <taxon>Embryophyta</taxon>
        <taxon>Tracheophyta</taxon>
        <taxon>Spermatophyta</taxon>
        <taxon>Magnoliopsida</taxon>
        <taxon>eudicotyledons</taxon>
        <taxon>Gunneridae</taxon>
        <taxon>Pentapetalae</taxon>
        <taxon>rosids</taxon>
        <taxon>malvids</taxon>
        <taxon>Brassicales</taxon>
        <taxon>Brassicaceae</taxon>
        <taxon>Brassiceae</taxon>
        <taxon>Brassica</taxon>
    </lineage>
</organism>
<keyword evidence="3" id="KW-0732">Signal</keyword>
<dbReference type="AlphaFoldDB" id="A0A8S9SQM5"/>
<dbReference type="Gene3D" id="2.130.10.10">
    <property type="entry name" value="YVTN repeat-like/Quinoprotein amine dehydrogenase"/>
    <property type="match status" value="1"/>
</dbReference>
<feature type="compositionally biased region" description="Polar residues" evidence="6">
    <location>
        <begin position="335"/>
        <end position="359"/>
    </location>
</feature>
<dbReference type="SUPFAM" id="SSF69318">
    <property type="entry name" value="Integrin alpha N-terminal domain"/>
    <property type="match status" value="3"/>
</dbReference>
<dbReference type="InterPro" id="IPR045232">
    <property type="entry name" value="FAM234"/>
</dbReference>
<evidence type="ECO:0000256" key="1">
    <source>
        <dbReference type="ARBA" id="ARBA00004167"/>
    </source>
</evidence>
<dbReference type="InterPro" id="IPR013517">
    <property type="entry name" value="FG-GAP"/>
</dbReference>
<dbReference type="Pfam" id="PF01839">
    <property type="entry name" value="FG-GAP"/>
    <property type="match status" value="1"/>
</dbReference>
<evidence type="ECO:0000313" key="9">
    <source>
        <dbReference type="EMBL" id="KAF3603886.1"/>
    </source>
</evidence>
<evidence type="ECO:0000256" key="5">
    <source>
        <dbReference type="ARBA" id="ARBA00023136"/>
    </source>
</evidence>
<evidence type="ECO:0000256" key="2">
    <source>
        <dbReference type="ARBA" id="ARBA00022692"/>
    </source>
</evidence>
<dbReference type="InterPro" id="IPR056376">
    <property type="entry name" value="DEX1_C"/>
</dbReference>
<evidence type="ECO:0000259" key="8">
    <source>
        <dbReference type="Pfam" id="PF23722"/>
    </source>
</evidence>
<dbReference type="InterPro" id="IPR028994">
    <property type="entry name" value="Integrin_alpha_N"/>
</dbReference>
<dbReference type="Pfam" id="PF23722">
    <property type="entry name" value="Beta-sand_DEX1"/>
    <property type="match status" value="1"/>
</dbReference>
<proteinExistence type="predicted"/>
<dbReference type="PANTHER" id="PTHR21419:SF23">
    <property type="entry name" value="PROTEIN DEFECTIVE IN EXINE FORMATION 1"/>
    <property type="match status" value="1"/>
</dbReference>
<dbReference type="Proteomes" id="UP000712600">
    <property type="component" value="Unassembled WGS sequence"/>
</dbReference>